<evidence type="ECO:0000313" key="3">
    <source>
        <dbReference type="Proteomes" id="UP000325684"/>
    </source>
</evidence>
<accession>A0A5N3PF92</accession>
<comment type="caution">
    <text evidence="2">The sequence shown here is derived from an EMBL/GenBank/DDBJ whole genome shotgun (WGS) entry which is preliminary data.</text>
</comment>
<dbReference type="AlphaFoldDB" id="A0A5N3PF92"/>
<dbReference type="Proteomes" id="UP000325684">
    <property type="component" value="Unassembled WGS sequence"/>
</dbReference>
<keyword evidence="3" id="KW-1185">Reference proteome</keyword>
<sequence length="74" mass="7381">MGHASYGNNSQQDPQSPKKPDPATVPKSDNKAPPPELPAAGPHAHPDLTNESSTPGAGALPEAGEPDGTDSTSG</sequence>
<dbReference type="RefSeq" id="WP_150942552.1">
    <property type="nucleotide sequence ID" value="NZ_VCMV01000006.1"/>
</dbReference>
<gene>
    <name evidence="2" type="ORF">FEZ63_05075</name>
</gene>
<name>A0A5N3PF92_9HYPH</name>
<protein>
    <submittedName>
        <fullName evidence="2">Uncharacterized protein</fullName>
    </submittedName>
</protein>
<proteinExistence type="predicted"/>
<evidence type="ECO:0000256" key="1">
    <source>
        <dbReference type="SAM" id="MobiDB-lite"/>
    </source>
</evidence>
<organism evidence="2 3">
    <name type="scientific">Microvirga brassicacearum</name>
    <dbReference type="NCBI Taxonomy" id="2580413"/>
    <lineage>
        <taxon>Bacteria</taxon>
        <taxon>Pseudomonadati</taxon>
        <taxon>Pseudomonadota</taxon>
        <taxon>Alphaproteobacteria</taxon>
        <taxon>Hyphomicrobiales</taxon>
        <taxon>Methylobacteriaceae</taxon>
        <taxon>Microvirga</taxon>
    </lineage>
</organism>
<dbReference type="EMBL" id="VCMV01000006">
    <property type="protein sequence ID" value="KAB0268370.1"/>
    <property type="molecule type" value="Genomic_DNA"/>
</dbReference>
<reference evidence="2 3" key="1">
    <citation type="journal article" date="2019" name="Microorganisms">
        <title>Genome Insights into the Novel Species Microvirga brassicacearum, a Rapeseed Endophyte with Biotechnological Potential.</title>
        <authorList>
            <person name="Jimenez-Gomez A."/>
            <person name="Saati-Santamaria Z."/>
            <person name="Igual J.M."/>
            <person name="Rivas R."/>
            <person name="Mateos P.F."/>
            <person name="Garcia-Fraile P."/>
        </authorList>
    </citation>
    <scope>NUCLEOTIDE SEQUENCE [LARGE SCALE GENOMIC DNA]</scope>
    <source>
        <strain evidence="2 3">CDVBN77</strain>
    </source>
</reference>
<dbReference type="OrthoDB" id="8020839at2"/>
<evidence type="ECO:0000313" key="2">
    <source>
        <dbReference type="EMBL" id="KAB0268370.1"/>
    </source>
</evidence>
<feature type="region of interest" description="Disordered" evidence="1">
    <location>
        <begin position="1"/>
        <end position="74"/>
    </location>
</feature>